<reference evidence="2 3" key="2">
    <citation type="submission" date="2018-11" db="EMBL/GenBank/DDBJ databases">
        <authorList>
            <consortium name="Pathogen Informatics"/>
        </authorList>
    </citation>
    <scope>NUCLEOTIDE SEQUENCE [LARGE SCALE GENOMIC DNA]</scope>
</reference>
<evidence type="ECO:0000313" key="2">
    <source>
        <dbReference type="EMBL" id="VDK31955.1"/>
    </source>
</evidence>
<gene>
    <name evidence="2" type="ORF">TASK_LOCUS3535</name>
</gene>
<keyword evidence="3" id="KW-1185">Reference proteome</keyword>
<protein>
    <submittedName>
        <fullName evidence="4">SH2 domain-containing protein</fullName>
    </submittedName>
</protein>
<feature type="compositionally biased region" description="Pro residues" evidence="1">
    <location>
        <begin position="144"/>
        <end position="164"/>
    </location>
</feature>
<feature type="compositionally biased region" description="Low complexity" evidence="1">
    <location>
        <begin position="452"/>
        <end position="462"/>
    </location>
</feature>
<dbReference type="EMBL" id="UYRS01018302">
    <property type="protein sequence ID" value="VDK31955.1"/>
    <property type="molecule type" value="Genomic_DNA"/>
</dbReference>
<feature type="region of interest" description="Disordered" evidence="1">
    <location>
        <begin position="735"/>
        <end position="754"/>
    </location>
</feature>
<dbReference type="Proteomes" id="UP000282613">
    <property type="component" value="Unassembled WGS sequence"/>
</dbReference>
<proteinExistence type="predicted"/>
<reference evidence="4" key="1">
    <citation type="submission" date="2016-04" db="UniProtKB">
        <authorList>
            <consortium name="WormBaseParasite"/>
        </authorList>
    </citation>
    <scope>IDENTIFICATION</scope>
</reference>
<feature type="compositionally biased region" description="Basic and acidic residues" evidence="1">
    <location>
        <begin position="250"/>
        <end position="260"/>
    </location>
</feature>
<name>A0A0R3W1D2_TAEAS</name>
<feature type="region of interest" description="Disordered" evidence="1">
    <location>
        <begin position="438"/>
        <end position="466"/>
    </location>
</feature>
<evidence type="ECO:0000313" key="3">
    <source>
        <dbReference type="Proteomes" id="UP000282613"/>
    </source>
</evidence>
<dbReference type="OrthoDB" id="6270465at2759"/>
<organism evidence="4">
    <name type="scientific">Taenia asiatica</name>
    <name type="common">Asian tapeworm</name>
    <dbReference type="NCBI Taxonomy" id="60517"/>
    <lineage>
        <taxon>Eukaryota</taxon>
        <taxon>Metazoa</taxon>
        <taxon>Spiralia</taxon>
        <taxon>Lophotrochozoa</taxon>
        <taxon>Platyhelminthes</taxon>
        <taxon>Cestoda</taxon>
        <taxon>Eucestoda</taxon>
        <taxon>Cyclophyllidea</taxon>
        <taxon>Taeniidae</taxon>
        <taxon>Taenia</taxon>
    </lineage>
</organism>
<feature type="region of interest" description="Disordered" evidence="1">
    <location>
        <begin position="136"/>
        <end position="169"/>
    </location>
</feature>
<sequence length="976" mass="106056">MFESDRKVVSGKTSNVPHLVVSRQSSSLSDTSLSPSEFDRMINTNFPQVLAATDDIGFESMRSDATNITSAGLNTLYLQAKSTSTPSLLVEVSLSDSAKKAVNDLESQLQDIGPESGIGISPADFGDYGSAVNNNPTNINLLAPAPPPPPPPPPPPFPPPPSPPVSGFNENQCSLNSSLEVEEDGAVEEEDPCQISVYTTPENRVERQLYSLDGNRRSSFESVYSPPVVSEQVVHEVIHQPTPKATVLLQDDKPEVRPAKDISPPPRIRQKVGAATPPATSVTTSISEIISSPPTETALPFPDKEEKDHKGRQSDEETEVSTTRSAATQEKKCVYQSGSQSERSDAKNERSAAIPAVVTVPIASNLPPATEEKIVPKPRIQNIISRPRRMEPEEDYEWAKKVQQIAQWQADVNLAMQGTNNGAFIGSPVEDIVDDEVSDVQRPKPSRRKNLQQVSHHQQQRQPTITANFPRENATYQVYDSTARNGRHSPPSMQFQPKVSLVVPCSGVVRARPFIYGGEAFTSYPRSHLSGYAEALSLATAANNAVAEAFNRRGGCDGEKSQCQLSRNVQMETEPSRFHLPKSHLLQMHAFAIRNPISLKFTSTKIPTKVSAAKQHHQHHHQPTAASVVRTAPNYWPPDYQNGPHGNTAHFQAIGSSVYKPSITGTYINDPHPQHIKSPVFTSSFHGTGRIRVPVRPIRTSKETSPIVTPRNGYTRVSSPGKPLRNVVTVVPQPLVDSPSRRSPHSTTPMEPCHPHYYPSMTRSRSVGPAIIPPPADASAYPLVTDLSKGLRSVRTNVGKVASLVQALPPKKFILGRVASNEDICIETETPFAFSIAAKGKQICISKVASADDLQRPSITNAFSSELVDQGKMEEGIPVSLRLTFGSTPCVNSINSKPAARESSLNKTFRSVLHINMTGGGGSTTTSGLQRPLMRPPLPLINSVAFRGSLPSLPKPPIRSPSAVQTANLTFFEQDI</sequence>
<evidence type="ECO:0000313" key="4">
    <source>
        <dbReference type="WBParaSite" id="TASK_0000353401-mRNA-1"/>
    </source>
</evidence>
<dbReference type="AlphaFoldDB" id="A0A0R3W1D2"/>
<feature type="region of interest" description="Disordered" evidence="1">
    <location>
        <begin position="702"/>
        <end position="724"/>
    </location>
</feature>
<dbReference type="WBParaSite" id="TASK_0000353401-mRNA-1">
    <property type="protein sequence ID" value="TASK_0000353401-mRNA-1"/>
    <property type="gene ID" value="TASK_0000353401"/>
</dbReference>
<feature type="compositionally biased region" description="Low complexity" evidence="1">
    <location>
        <begin position="274"/>
        <end position="297"/>
    </location>
</feature>
<evidence type="ECO:0000256" key="1">
    <source>
        <dbReference type="SAM" id="MobiDB-lite"/>
    </source>
</evidence>
<accession>A0A0R3W1D2</accession>
<feature type="compositionally biased region" description="Basic and acidic residues" evidence="1">
    <location>
        <begin position="302"/>
        <end position="315"/>
    </location>
</feature>
<feature type="region of interest" description="Disordered" evidence="1">
    <location>
        <begin position="241"/>
        <end position="352"/>
    </location>
</feature>